<evidence type="ECO:0000313" key="1">
    <source>
        <dbReference type="EMBL" id="KAF7672576.1"/>
    </source>
</evidence>
<reference evidence="1" key="2">
    <citation type="submission" date="2020-08" db="EMBL/GenBank/DDBJ databases">
        <title>Draft Genome Sequence of Cumin Blight Pathogen Alternaria burnsii.</title>
        <authorList>
            <person name="Feng Z."/>
        </authorList>
    </citation>
    <scope>NUCLEOTIDE SEQUENCE</scope>
    <source>
        <strain evidence="1">CBS107.38</strain>
    </source>
</reference>
<dbReference type="Proteomes" id="UP000596902">
    <property type="component" value="Unassembled WGS sequence"/>
</dbReference>
<accession>A0A8H7AWF6</accession>
<name>A0A8H7AWF6_9PLEO</name>
<organism evidence="1 2">
    <name type="scientific">Alternaria burnsii</name>
    <dbReference type="NCBI Taxonomy" id="1187904"/>
    <lineage>
        <taxon>Eukaryota</taxon>
        <taxon>Fungi</taxon>
        <taxon>Dikarya</taxon>
        <taxon>Ascomycota</taxon>
        <taxon>Pezizomycotina</taxon>
        <taxon>Dothideomycetes</taxon>
        <taxon>Pleosporomycetidae</taxon>
        <taxon>Pleosporales</taxon>
        <taxon>Pleosporineae</taxon>
        <taxon>Pleosporaceae</taxon>
        <taxon>Alternaria</taxon>
        <taxon>Alternaria sect. Alternaria</taxon>
    </lineage>
</organism>
<proteinExistence type="predicted"/>
<keyword evidence="2" id="KW-1185">Reference proteome</keyword>
<dbReference type="GeneID" id="62207832"/>
<dbReference type="EMBL" id="JAAABM010000016">
    <property type="protein sequence ID" value="KAF7672576.1"/>
    <property type="molecule type" value="Genomic_DNA"/>
</dbReference>
<protein>
    <submittedName>
        <fullName evidence="1">Uncharacterized protein</fullName>
    </submittedName>
</protein>
<evidence type="ECO:0000313" key="2">
    <source>
        <dbReference type="Proteomes" id="UP000596902"/>
    </source>
</evidence>
<dbReference type="AlphaFoldDB" id="A0A8H7AWF6"/>
<gene>
    <name evidence="1" type="ORF">GT037_009607</name>
</gene>
<dbReference type="RefSeq" id="XP_038782929.1">
    <property type="nucleotide sequence ID" value="XM_038934654.1"/>
</dbReference>
<comment type="caution">
    <text evidence="1">The sequence shown here is derived from an EMBL/GenBank/DDBJ whole genome shotgun (WGS) entry which is preliminary data.</text>
</comment>
<reference evidence="1" key="1">
    <citation type="submission" date="2020-01" db="EMBL/GenBank/DDBJ databases">
        <authorList>
            <person name="Feng Z.H.Z."/>
        </authorList>
    </citation>
    <scope>NUCLEOTIDE SEQUENCE</scope>
    <source>
        <strain evidence="1">CBS107.38</strain>
    </source>
</reference>
<sequence>MAVVPGRPMVIKLDPSHTPLAASWSDSRVEQELPRPRDVILCDFHTAYRYLQDIHKLEEKVNGVLLVEEFHESISADIANLSAWATPQGSRSSKSAWLLTDFQIMFTNVHFVLFALHRRFVSLSLSSRCKAYYFTTQILEFQTRLCDCTEPLQHRSFKLGFPTLDATILIAAMHIRFPDEFADQYPAAKRNLEWALDRLKPLEPTNDQACSAFYVIQQLYQKCRLASTLLALFHSHVKVRRLEYLRSQNLKCSNLIGTPFYSLSIPRFQRAHFTRQFAMAPSYPHQGIKRNFLEKETIRRLRCYANFSLWKFFNLQHAKSHPVDFVQQHTTMSDGSLACTLNDLSSLYKGRTMLDQRLSEAWKQNCRKLHKDSEMFTEYPQCQKADASLLSALYLQSAPTRRPSFR</sequence>